<protein>
    <submittedName>
        <fullName evidence="2">Uncharacterized protein</fullName>
    </submittedName>
</protein>
<dbReference type="WBParaSite" id="nRc.2.0.1.t47271-RA">
    <property type="protein sequence ID" value="nRc.2.0.1.t47271-RA"/>
    <property type="gene ID" value="nRc.2.0.1.g47271"/>
</dbReference>
<reference evidence="2" key="1">
    <citation type="submission" date="2022-11" db="UniProtKB">
        <authorList>
            <consortium name="WormBaseParasite"/>
        </authorList>
    </citation>
    <scope>IDENTIFICATION</scope>
</reference>
<proteinExistence type="predicted"/>
<evidence type="ECO:0000313" key="2">
    <source>
        <dbReference type="WBParaSite" id="nRc.2.0.1.t47271-RA"/>
    </source>
</evidence>
<evidence type="ECO:0000313" key="1">
    <source>
        <dbReference type="Proteomes" id="UP000887565"/>
    </source>
</evidence>
<accession>A0A915LBV7</accession>
<sequence length="46" mass="5209">METFTQIETPNVNEETLVQMDNVFESENATEEVVKAPAQLPKDDII</sequence>
<organism evidence="1 2">
    <name type="scientific">Romanomermis culicivorax</name>
    <name type="common">Nematode worm</name>
    <dbReference type="NCBI Taxonomy" id="13658"/>
    <lineage>
        <taxon>Eukaryota</taxon>
        <taxon>Metazoa</taxon>
        <taxon>Ecdysozoa</taxon>
        <taxon>Nematoda</taxon>
        <taxon>Enoplea</taxon>
        <taxon>Dorylaimia</taxon>
        <taxon>Mermithida</taxon>
        <taxon>Mermithoidea</taxon>
        <taxon>Mermithidae</taxon>
        <taxon>Romanomermis</taxon>
    </lineage>
</organism>
<name>A0A915LBV7_ROMCU</name>
<dbReference type="AlphaFoldDB" id="A0A915LBV7"/>
<keyword evidence="1" id="KW-1185">Reference proteome</keyword>
<dbReference type="Proteomes" id="UP000887565">
    <property type="component" value="Unplaced"/>
</dbReference>